<gene>
    <name evidence="2" type="primary">ZP3_3</name>
    <name evidence="2" type="ORF">N1851_017973</name>
</gene>
<dbReference type="GO" id="GO:2000344">
    <property type="term" value="P:positive regulation of acrosome reaction"/>
    <property type="evidence" value="ECO:0007669"/>
    <property type="project" value="TreeGrafter"/>
</dbReference>
<dbReference type="PROSITE" id="PS51257">
    <property type="entry name" value="PROKAR_LIPOPROTEIN"/>
    <property type="match status" value="1"/>
</dbReference>
<accession>A0AA47MPJ8</accession>
<dbReference type="GO" id="GO:0035803">
    <property type="term" value="P:egg coat formation"/>
    <property type="evidence" value="ECO:0007669"/>
    <property type="project" value="TreeGrafter"/>
</dbReference>
<dbReference type="Proteomes" id="UP001174136">
    <property type="component" value="Unassembled WGS sequence"/>
</dbReference>
<dbReference type="Gene3D" id="2.60.40.3210">
    <property type="entry name" value="Zona pellucida, ZP-N domain"/>
    <property type="match status" value="1"/>
</dbReference>
<reference evidence="2" key="1">
    <citation type="journal article" date="2023" name="Front. Mar. Sci.">
        <title>A new Merluccius polli reference genome to investigate the effects of global change in West African waters.</title>
        <authorList>
            <person name="Mateo J.L."/>
            <person name="Blanco-Fernandez C."/>
            <person name="Garcia-Vazquez E."/>
            <person name="Machado-Schiaffino G."/>
        </authorList>
    </citation>
    <scope>NUCLEOTIDE SEQUENCE</scope>
    <source>
        <strain evidence="2">C29</strain>
        <tissue evidence="2">Fin</tissue>
    </source>
</reference>
<dbReference type="AlphaFoldDB" id="A0AA47MPJ8"/>
<feature type="domain" description="ZP" evidence="1">
    <location>
        <begin position="85"/>
        <end position="187"/>
    </location>
</feature>
<dbReference type="GO" id="GO:0031012">
    <property type="term" value="C:extracellular matrix"/>
    <property type="evidence" value="ECO:0007669"/>
    <property type="project" value="TreeGrafter"/>
</dbReference>
<evidence type="ECO:0000313" key="2">
    <source>
        <dbReference type="EMBL" id="KAK0143816.1"/>
    </source>
</evidence>
<dbReference type="GO" id="GO:0032190">
    <property type="term" value="F:acrosin binding"/>
    <property type="evidence" value="ECO:0007669"/>
    <property type="project" value="TreeGrafter"/>
</dbReference>
<dbReference type="PROSITE" id="PS51034">
    <property type="entry name" value="ZP_2"/>
    <property type="match status" value="1"/>
</dbReference>
<dbReference type="Pfam" id="PF23344">
    <property type="entry name" value="ZP-N"/>
    <property type="match status" value="1"/>
</dbReference>
<dbReference type="PANTHER" id="PTHR11576">
    <property type="entry name" value="ZONA PELLUCIDA SPERM-BINDING PROTEIN 3"/>
    <property type="match status" value="1"/>
</dbReference>
<name>A0AA47MPJ8_MERPO</name>
<protein>
    <submittedName>
        <fullName evidence="2">Zona pellucida sperm-binding protein 3</fullName>
    </submittedName>
</protein>
<evidence type="ECO:0000259" key="1">
    <source>
        <dbReference type="PROSITE" id="PS51034"/>
    </source>
</evidence>
<dbReference type="FunFam" id="2.60.40.3210:FF:000001">
    <property type="entry name" value="Zona pellucida sperm-binding protein 3"/>
    <property type="match status" value="1"/>
</dbReference>
<comment type="caution">
    <text evidence="2">The sequence shown here is derived from an EMBL/GenBank/DDBJ whole genome shotgun (WGS) entry which is preliminary data.</text>
</comment>
<dbReference type="GO" id="GO:0007339">
    <property type="term" value="P:binding of sperm to zona pellucida"/>
    <property type="evidence" value="ECO:0007669"/>
    <property type="project" value="TreeGrafter"/>
</dbReference>
<dbReference type="EMBL" id="JAOPHQ010003216">
    <property type="protein sequence ID" value="KAK0143816.1"/>
    <property type="molecule type" value="Genomic_DNA"/>
</dbReference>
<dbReference type="InterPro" id="IPR001507">
    <property type="entry name" value="ZP_dom"/>
</dbReference>
<proteinExistence type="predicted"/>
<sequence length="187" mass="20126">MLSGRLLVVSFMVASCRPPPPSDAAFLRGTAGARPVIPGSRGPPAAAAETLTWTFPQDPLPVAPVTPRRFEPQRPAAAPDRVAVRCGEGAVGVEVAQDLLGTGRLVRPEELTLGGCGATLADDSSRVLTFWSPLHGCNSRLIMTDDRFIYVFRLVYRPKPWRHVGIMRTADAEVGVECHYPRGLLTG</sequence>
<dbReference type="PANTHER" id="PTHR11576:SF2">
    <property type="entry name" value="ZONA PELLUCIDA SPERM-BINDING PROTEIN 3"/>
    <property type="match status" value="1"/>
</dbReference>
<dbReference type="InterPro" id="IPR055356">
    <property type="entry name" value="ZP-N"/>
</dbReference>
<keyword evidence="3" id="KW-1185">Reference proteome</keyword>
<evidence type="ECO:0000313" key="3">
    <source>
        <dbReference type="Proteomes" id="UP001174136"/>
    </source>
</evidence>
<organism evidence="2 3">
    <name type="scientific">Merluccius polli</name>
    <name type="common">Benguela hake</name>
    <name type="synonym">Merluccius cadenati</name>
    <dbReference type="NCBI Taxonomy" id="89951"/>
    <lineage>
        <taxon>Eukaryota</taxon>
        <taxon>Metazoa</taxon>
        <taxon>Chordata</taxon>
        <taxon>Craniata</taxon>
        <taxon>Vertebrata</taxon>
        <taxon>Euteleostomi</taxon>
        <taxon>Actinopterygii</taxon>
        <taxon>Neopterygii</taxon>
        <taxon>Teleostei</taxon>
        <taxon>Neoteleostei</taxon>
        <taxon>Acanthomorphata</taxon>
        <taxon>Zeiogadaria</taxon>
        <taxon>Gadariae</taxon>
        <taxon>Gadiformes</taxon>
        <taxon>Gadoidei</taxon>
        <taxon>Merlucciidae</taxon>
        <taxon>Merluccius</taxon>
    </lineage>
</organism>